<evidence type="ECO:0000256" key="2">
    <source>
        <dbReference type="ARBA" id="ARBA00008814"/>
    </source>
</evidence>
<dbReference type="KEGG" id="rsp:RSP_4272"/>
<evidence type="ECO:0000313" key="9">
    <source>
        <dbReference type="Proteomes" id="UP000002703"/>
    </source>
</evidence>
<evidence type="ECO:0000256" key="6">
    <source>
        <dbReference type="SAM" id="SignalP"/>
    </source>
</evidence>
<dbReference type="GO" id="GO:1901678">
    <property type="term" value="P:iron coordination entity transport"/>
    <property type="evidence" value="ECO:0007669"/>
    <property type="project" value="UniProtKB-ARBA"/>
</dbReference>
<accession>Q3HKE7</accession>
<dbReference type="EMBL" id="DQ232587">
    <property type="protein sequence ID" value="ABA81797.1"/>
    <property type="molecule type" value="Genomic_DNA"/>
</dbReference>
<geneLocation type="plasmid" evidence="8 9">
    <name>E</name>
</geneLocation>
<dbReference type="OrthoDB" id="8370650at2"/>
<dbReference type="PROSITE" id="PS50983">
    <property type="entry name" value="FE_B12_PBP"/>
    <property type="match status" value="1"/>
</dbReference>
<name>Q3HKE7_CERS4</name>
<dbReference type="EnsemblBacteria" id="ABA81797">
    <property type="protein sequence ID" value="ABA81797"/>
    <property type="gene ID" value="RSP_4272"/>
</dbReference>
<dbReference type="Gene3D" id="3.40.50.1980">
    <property type="entry name" value="Nitrogenase molybdenum iron protein domain"/>
    <property type="match status" value="2"/>
</dbReference>
<evidence type="ECO:0000256" key="1">
    <source>
        <dbReference type="ARBA" id="ARBA00004196"/>
    </source>
</evidence>
<keyword evidence="4" id="KW-0408">Iron</keyword>
<comment type="similarity">
    <text evidence="2">Belongs to the bacterial solute-binding protein 8 family.</text>
</comment>
<evidence type="ECO:0000259" key="7">
    <source>
        <dbReference type="PROSITE" id="PS50983"/>
    </source>
</evidence>
<dbReference type="Proteomes" id="UP000002703">
    <property type="component" value="Plasmid E"/>
</dbReference>
<dbReference type="PhylomeDB" id="Q3HKE7"/>
<dbReference type="PANTHER" id="PTHR30532">
    <property type="entry name" value="IRON III DICITRATE-BINDING PERIPLASMIC PROTEIN"/>
    <property type="match status" value="1"/>
</dbReference>
<evidence type="ECO:0000256" key="5">
    <source>
        <dbReference type="ARBA" id="ARBA00022729"/>
    </source>
</evidence>
<comment type="subcellular location">
    <subcellularLocation>
        <location evidence="1">Cell envelope</location>
    </subcellularLocation>
</comment>
<evidence type="ECO:0000313" key="8">
    <source>
        <dbReference type="EMBL" id="ABA81797.1"/>
    </source>
</evidence>
<reference evidence="9" key="1">
    <citation type="submission" date="2005-10" db="EMBL/GenBank/DDBJ databases">
        <title>Finished sequence of plasmid E of Rhodobacter sphaeroides 2.4.1.</title>
        <authorList>
            <person name="Copeland A."/>
            <person name="Lucas S."/>
            <person name="Lapidus A."/>
            <person name="Barry K."/>
            <person name="Detter J.C."/>
            <person name="Glavina T."/>
            <person name="Hammon N."/>
            <person name="Israni S."/>
            <person name="Pitluck S."/>
            <person name="Richardson P."/>
            <person name="Mackenzie C."/>
            <person name="Choudhary M."/>
            <person name="Larimer F."/>
            <person name="Hauser L.J."/>
            <person name="Land M."/>
            <person name="Donohue T.J."/>
            <person name="Kaplan S."/>
        </authorList>
    </citation>
    <scope>NUCLEOTIDE SEQUENCE [LARGE SCALE GENOMIC DNA]</scope>
    <source>
        <strain evidence="9">ATCC 17023 / DSM 158 / JCM 6121 / CCUG 31486 / LMG 2827 / NBRC 12203 / NCIMB 8253 / ATH 2.4.1.</strain>
        <plasmid evidence="9">E</plasmid>
    </source>
</reference>
<dbReference type="RefSeq" id="WP_011836260.1">
    <property type="nucleotide sequence ID" value="NC_009008.1"/>
</dbReference>
<feature type="signal peptide" evidence="6">
    <location>
        <begin position="1"/>
        <end position="22"/>
    </location>
</feature>
<dbReference type="InterPro" id="IPR051313">
    <property type="entry name" value="Bact_iron-sidero_bind"/>
</dbReference>
<dbReference type="GeneID" id="4796544"/>
<proteinExistence type="inferred from homology"/>
<protein>
    <submittedName>
        <fullName evidence="8">ABC cobalamin/Fe3+-siderophore transporter, periplasmic ligand binding protein</fullName>
    </submittedName>
</protein>
<keyword evidence="8" id="KW-0614">Plasmid</keyword>
<dbReference type="AlphaFoldDB" id="Q3HKE7"/>
<dbReference type="SUPFAM" id="SSF53807">
    <property type="entry name" value="Helical backbone' metal receptor"/>
    <property type="match status" value="1"/>
</dbReference>
<keyword evidence="5 6" id="KW-0732">Signal</keyword>
<gene>
    <name evidence="8" type="primary">fhuD</name>
    <name evidence="8" type="ordered locus">RSP_4272</name>
</gene>
<evidence type="ECO:0000256" key="3">
    <source>
        <dbReference type="ARBA" id="ARBA00022448"/>
    </source>
</evidence>
<keyword evidence="4" id="KW-0406">Ion transport</keyword>
<dbReference type="InterPro" id="IPR002491">
    <property type="entry name" value="ABC_transptr_periplasmic_BD"/>
</dbReference>
<dbReference type="PANTHER" id="PTHR30532:SF1">
    <property type="entry name" value="IRON(3+)-HYDROXAMATE-BINDING PROTEIN FHUD"/>
    <property type="match status" value="1"/>
</dbReference>
<keyword evidence="4" id="KW-0410">Iron transport</keyword>
<dbReference type="PATRIC" id="fig|272943.9.peg.4378"/>
<reference evidence="8 9" key="2">
    <citation type="journal article" date="2012" name="J. Bacteriol.">
        <title>Revised Sequence and Annotation of the Rhodobacter sphaeroides 2.4.1 Genome.</title>
        <authorList>
            <person name="Kontur W.S."/>
            <person name="Schackwitz W.S."/>
            <person name="Ivanova N."/>
            <person name="Martin J."/>
            <person name="Labutti K."/>
            <person name="Deshpande S."/>
            <person name="Tice H.N."/>
            <person name="Pennacchio C."/>
            <person name="Sodergren E."/>
            <person name="Weinstock G.M."/>
            <person name="Noguera D.R."/>
            <person name="Donohue T.J."/>
        </authorList>
    </citation>
    <scope>NUCLEOTIDE SEQUENCE [LARGE SCALE GENOMIC DNA]</scope>
    <source>
        <strain evidence="9">ATCC 17023 / DSM 158 / JCM 6121 / CCUG 31486 / LMG 2827 / NBRC 12203 / NCIMB 8253 / ATH 2.4.1.</strain>
    </source>
</reference>
<feature type="chain" id="PRO_5004225242" evidence="6">
    <location>
        <begin position="23"/>
        <end position="287"/>
    </location>
</feature>
<dbReference type="GO" id="GO:0030288">
    <property type="term" value="C:outer membrane-bounded periplasmic space"/>
    <property type="evidence" value="ECO:0007669"/>
    <property type="project" value="TreeGrafter"/>
</dbReference>
<dbReference type="Pfam" id="PF01497">
    <property type="entry name" value="Peripla_BP_2"/>
    <property type="match status" value="1"/>
</dbReference>
<keyword evidence="3" id="KW-0813">Transport</keyword>
<feature type="domain" description="Fe/B12 periplasmic-binding" evidence="7">
    <location>
        <begin position="27"/>
        <end position="287"/>
    </location>
</feature>
<keyword evidence="9" id="KW-1185">Reference proteome</keyword>
<organism evidence="8 9">
    <name type="scientific">Cereibacter sphaeroides (strain ATCC 17023 / DSM 158 / JCM 6121 / CCUG 31486 / LMG 2827 / NBRC 12203 / NCIMB 8253 / ATH 2.4.1.)</name>
    <name type="common">Rhodobacter sphaeroides</name>
    <dbReference type="NCBI Taxonomy" id="272943"/>
    <lineage>
        <taxon>Bacteria</taxon>
        <taxon>Pseudomonadati</taxon>
        <taxon>Pseudomonadota</taxon>
        <taxon>Alphaproteobacteria</taxon>
        <taxon>Rhodobacterales</taxon>
        <taxon>Paracoccaceae</taxon>
        <taxon>Cereibacter</taxon>
    </lineage>
</organism>
<sequence length="287" mass="30413">MISRRPLLAGLVALTLPVPARATAGPRLAVIDWAAAETLIALDRPPLAISDSGYFASRMPFDLPPGVVDIGPFWEINLEYLARLAPDRIIAPASALMMTPRIAAIAPVEIVPTETDGSRLDLAADLARQMAATAGLAPDSAARLVAGTEAVLTTEDRRVPADRGSVLVCVPDLSGRLFTLYGRGSLPDAVLARMGLANAWTGPVTALGTYRASLEELIRLEDATILLVEIASMRPRTERMLRASALWRAVPAVASGRAHWIGSFYPQGALLSARHLAETVAAALMQG</sequence>
<evidence type="ECO:0000256" key="4">
    <source>
        <dbReference type="ARBA" id="ARBA00022496"/>
    </source>
</evidence>